<dbReference type="InterPro" id="IPR029021">
    <property type="entry name" value="Prot-tyrosine_phosphatase-like"/>
</dbReference>
<sequence length="483" mass="53436">MSNEDPMFDDFTKAFAYIRKESLDIYNRLHSIEEDVAFIEQAHKAYPNAPLLRSCPNLRCGAWYTDPSYATHVPAYFKSTDGHNNNWSFNLRRANLHLIPLIIERKGIILVDSTRSGKRIPDALSKTVPIWCAVINRAMLLRYPALGQGRAESCWNVALYTPPSTVSRQEHHQIELRLDDWARDLAGSSFALPIIPRPLRPVWITPATSAFPNISFDEKQDVEFIPVVCVSASKQVDQGLERRAGGFSYIQGSGDDHELWGAGLTPELFWANHSRLLAAERTQLPAIVSEIVSRQPKTPSIYRAQNAATPVNTVGGRLLLASLAEIPEPSNDQGDIIYILLTSTTVADSVSTKTQHHIPVVSGKKGQSHFLQTILPDAMKIISESLYNNKNVCVACETGKDISVGVVLAALQLYFGDDGSLSSASVDTAGAKVNATVPNKNSIRTRLQWIIESRPEANPSRAVLKRVNEFLLTSPAFRERPAS</sequence>
<name>A0A9P6CZH2_9AGAR</name>
<dbReference type="InterPro" id="IPR007306">
    <property type="entry name" value="Rit1"/>
</dbReference>
<proteinExistence type="predicted"/>
<dbReference type="GO" id="GO:0019988">
    <property type="term" value="P:charged-tRNA amino acid modification"/>
    <property type="evidence" value="ECO:0007669"/>
    <property type="project" value="InterPro"/>
</dbReference>
<evidence type="ECO:0000313" key="4">
    <source>
        <dbReference type="Proteomes" id="UP000807469"/>
    </source>
</evidence>
<evidence type="ECO:0000313" key="3">
    <source>
        <dbReference type="EMBL" id="KAF9485227.1"/>
    </source>
</evidence>
<evidence type="ECO:0000259" key="1">
    <source>
        <dbReference type="Pfam" id="PF04179"/>
    </source>
</evidence>
<dbReference type="PIRSF" id="PIRSF007747">
    <property type="entry name" value="Ribosyl_Ptfrase"/>
    <property type="match status" value="1"/>
</dbReference>
<accession>A0A9P6CZH2</accession>
<dbReference type="PANTHER" id="PTHR31811">
    <property type="entry name" value="TRNA A64-2'-O-RIBOSYLPHOSPHATE TRANSFERASE"/>
    <property type="match status" value="1"/>
</dbReference>
<gene>
    <name evidence="3" type="ORF">BDN70DRAFT_890382</name>
</gene>
<dbReference type="GO" id="GO:0043399">
    <property type="term" value="F:tRNA adenosine(64)-2'-O-ribosylphosphate transferase activity"/>
    <property type="evidence" value="ECO:0007669"/>
    <property type="project" value="InterPro"/>
</dbReference>
<dbReference type="OrthoDB" id="45256at2759"/>
<dbReference type="Pfam" id="PF04179">
    <property type="entry name" value="Init_tRNA_PT"/>
    <property type="match status" value="1"/>
</dbReference>
<dbReference type="PANTHER" id="PTHR31811:SF0">
    <property type="entry name" value="TRNA A64-2'-O-RIBOSYLPHOSPHATE TRANSFERASE"/>
    <property type="match status" value="1"/>
</dbReference>
<dbReference type="Proteomes" id="UP000807469">
    <property type="component" value="Unassembled WGS sequence"/>
</dbReference>
<feature type="domain" description="Rit1 DUSP-like" evidence="1">
    <location>
        <begin position="356"/>
        <end position="471"/>
    </location>
</feature>
<dbReference type="InterPro" id="IPR033449">
    <property type="entry name" value="Rit1_N"/>
</dbReference>
<dbReference type="AlphaFoldDB" id="A0A9P6CZH2"/>
<organism evidence="3 4">
    <name type="scientific">Pholiota conissans</name>
    <dbReference type="NCBI Taxonomy" id="109636"/>
    <lineage>
        <taxon>Eukaryota</taxon>
        <taxon>Fungi</taxon>
        <taxon>Dikarya</taxon>
        <taxon>Basidiomycota</taxon>
        <taxon>Agaricomycotina</taxon>
        <taxon>Agaricomycetes</taxon>
        <taxon>Agaricomycetidae</taxon>
        <taxon>Agaricales</taxon>
        <taxon>Agaricineae</taxon>
        <taxon>Strophariaceae</taxon>
        <taxon>Pholiota</taxon>
    </lineage>
</organism>
<keyword evidence="4" id="KW-1185">Reference proteome</keyword>
<protein>
    <submittedName>
        <fullName evidence="3">Initiator tRNA phosphoribosyl transferase</fullName>
    </submittedName>
</protein>
<feature type="domain" description="Rit1 N-terminal" evidence="2">
    <location>
        <begin position="18"/>
        <end position="292"/>
    </location>
</feature>
<dbReference type="Pfam" id="PF17184">
    <property type="entry name" value="Rit1_C"/>
    <property type="match status" value="1"/>
</dbReference>
<dbReference type="InterPro" id="IPR033421">
    <property type="entry name" value="Rit1_DUSP-like"/>
</dbReference>
<evidence type="ECO:0000259" key="2">
    <source>
        <dbReference type="Pfam" id="PF17184"/>
    </source>
</evidence>
<dbReference type="EMBL" id="MU155137">
    <property type="protein sequence ID" value="KAF9485227.1"/>
    <property type="molecule type" value="Genomic_DNA"/>
</dbReference>
<reference evidence="3" key="1">
    <citation type="submission" date="2020-11" db="EMBL/GenBank/DDBJ databases">
        <authorList>
            <consortium name="DOE Joint Genome Institute"/>
            <person name="Ahrendt S."/>
            <person name="Riley R."/>
            <person name="Andreopoulos W."/>
            <person name="Labutti K."/>
            <person name="Pangilinan J."/>
            <person name="Ruiz-Duenas F.J."/>
            <person name="Barrasa J.M."/>
            <person name="Sanchez-Garcia M."/>
            <person name="Camarero S."/>
            <person name="Miyauchi S."/>
            <person name="Serrano A."/>
            <person name="Linde D."/>
            <person name="Babiker R."/>
            <person name="Drula E."/>
            <person name="Ayuso-Fernandez I."/>
            <person name="Pacheco R."/>
            <person name="Padilla G."/>
            <person name="Ferreira P."/>
            <person name="Barriuso J."/>
            <person name="Kellner H."/>
            <person name="Castanera R."/>
            <person name="Alfaro M."/>
            <person name="Ramirez L."/>
            <person name="Pisabarro A.G."/>
            <person name="Kuo A."/>
            <person name="Tritt A."/>
            <person name="Lipzen A."/>
            <person name="He G."/>
            <person name="Yan M."/>
            <person name="Ng V."/>
            <person name="Cullen D."/>
            <person name="Martin F."/>
            <person name="Rosso M.-N."/>
            <person name="Henrissat B."/>
            <person name="Hibbett D."/>
            <person name="Martinez A.T."/>
            <person name="Grigoriev I.V."/>
        </authorList>
    </citation>
    <scope>NUCLEOTIDE SEQUENCE</scope>
    <source>
        <strain evidence="3">CIRM-BRFM 674</strain>
    </source>
</reference>
<comment type="caution">
    <text evidence="3">The sequence shown here is derived from an EMBL/GenBank/DDBJ whole genome shotgun (WGS) entry which is preliminary data.</text>
</comment>
<dbReference type="GO" id="GO:0005737">
    <property type="term" value="C:cytoplasm"/>
    <property type="evidence" value="ECO:0007669"/>
    <property type="project" value="TreeGrafter"/>
</dbReference>
<keyword evidence="3" id="KW-0808">Transferase</keyword>
<dbReference type="Gene3D" id="3.90.190.10">
    <property type="entry name" value="Protein tyrosine phosphatase superfamily"/>
    <property type="match status" value="1"/>
</dbReference>